<feature type="compositionally biased region" description="Basic residues" evidence="1">
    <location>
        <begin position="96"/>
        <end position="106"/>
    </location>
</feature>
<dbReference type="EMBL" id="JAOB01000050">
    <property type="protein sequence ID" value="EUA32988.1"/>
    <property type="molecule type" value="Genomic_DNA"/>
</dbReference>
<keyword evidence="2" id="KW-0413">Isomerase</keyword>
<dbReference type="EC" id="5.1.1.-" evidence="2"/>
<dbReference type="GO" id="GO:0016853">
    <property type="term" value="F:isomerase activity"/>
    <property type="evidence" value="ECO:0007669"/>
    <property type="project" value="UniProtKB-KW"/>
</dbReference>
<evidence type="ECO:0000256" key="1">
    <source>
        <dbReference type="SAM" id="MobiDB-lite"/>
    </source>
</evidence>
<dbReference type="PATRIC" id="fig|1299334.3.peg.5512"/>
<protein>
    <submittedName>
        <fullName evidence="2">Linear gramicidin synthetase subunit D domain protein</fullName>
        <ecNumber evidence="2">5.1.1.-</ecNumber>
    </submittedName>
</protein>
<organism evidence="2">
    <name type="scientific">Mycobacterium xenopi 4042</name>
    <dbReference type="NCBI Taxonomy" id="1299334"/>
    <lineage>
        <taxon>Bacteria</taxon>
        <taxon>Bacillati</taxon>
        <taxon>Actinomycetota</taxon>
        <taxon>Actinomycetes</taxon>
        <taxon>Mycobacteriales</taxon>
        <taxon>Mycobacteriaceae</taxon>
        <taxon>Mycobacterium</taxon>
    </lineage>
</organism>
<name>X8APM0_MYCXE</name>
<gene>
    <name evidence="2" type="ORF">I553_9093</name>
</gene>
<comment type="caution">
    <text evidence="2">The sequence shown here is derived from an EMBL/GenBank/DDBJ whole genome shotgun (WGS) entry which is preliminary data.</text>
</comment>
<feature type="region of interest" description="Disordered" evidence="1">
    <location>
        <begin position="86"/>
        <end position="118"/>
    </location>
</feature>
<dbReference type="Gene3D" id="3.30.559.30">
    <property type="entry name" value="Nonribosomal peptide synthetase, condensation domain"/>
    <property type="match status" value="1"/>
</dbReference>
<evidence type="ECO:0000313" key="2">
    <source>
        <dbReference type="EMBL" id="EUA32988.1"/>
    </source>
</evidence>
<accession>X8APM0</accession>
<dbReference type="AlphaFoldDB" id="X8APM0"/>
<reference evidence="2" key="1">
    <citation type="submission" date="2014-01" db="EMBL/GenBank/DDBJ databases">
        <authorList>
            <person name="Brown-Elliot B."/>
            <person name="Wallace R."/>
            <person name="Lenaerts A."/>
            <person name="Ordway D."/>
            <person name="DeGroote M.A."/>
            <person name="Parker T."/>
            <person name="Sizemore C."/>
            <person name="Tallon L.J."/>
            <person name="Sadzewicz L.K."/>
            <person name="Sengamalay N."/>
            <person name="Fraser C.M."/>
            <person name="Hine E."/>
            <person name="Shefchek K.A."/>
            <person name="Das S.P."/>
            <person name="Tettelin H."/>
        </authorList>
    </citation>
    <scope>NUCLEOTIDE SEQUENCE [LARGE SCALE GENOMIC DNA]</scope>
    <source>
        <strain evidence="2">4042</strain>
    </source>
</reference>
<sequence length="118" mass="12432">MGQVVGGEATLGVVVKAVKEQLAGLPDGLTYGLLRYLNPDVDLAGVDPPIGFNYLGGWVCRRPRAPMGCGGSAGRVVVDRRHRFAPAAGAHPGSQRGHRRHRHRPVPARPLGVGTLSV</sequence>
<proteinExistence type="predicted"/>